<proteinExistence type="predicted"/>
<dbReference type="EMBL" id="CP017157">
    <property type="protein sequence ID" value="AOP44949.1"/>
    <property type="molecule type" value="Genomic_DNA"/>
</dbReference>
<dbReference type="AlphaFoldDB" id="A0A1D7VDZ6"/>
<dbReference type="Proteomes" id="UP000094094">
    <property type="component" value="Chromosome"/>
</dbReference>
<dbReference type="KEGG" id="slc:SL103_00590"/>
<evidence type="ECO:0000256" key="1">
    <source>
        <dbReference type="SAM" id="MobiDB-lite"/>
    </source>
</evidence>
<feature type="compositionally biased region" description="Polar residues" evidence="1">
    <location>
        <begin position="237"/>
        <end position="250"/>
    </location>
</feature>
<keyword evidence="4" id="KW-1185">Reference proteome</keyword>
<accession>A0A1D7VDZ6</accession>
<dbReference type="PROSITE" id="PS51257">
    <property type="entry name" value="PROKAR_LIPOPROTEIN"/>
    <property type="match status" value="1"/>
</dbReference>
<dbReference type="OrthoDB" id="4331847at2"/>
<evidence type="ECO:0000259" key="2">
    <source>
        <dbReference type="Pfam" id="PF13349"/>
    </source>
</evidence>
<feature type="region of interest" description="Disordered" evidence="1">
    <location>
        <begin position="211"/>
        <end position="250"/>
    </location>
</feature>
<dbReference type="Pfam" id="PF13349">
    <property type="entry name" value="DUF4097"/>
    <property type="match status" value="1"/>
</dbReference>
<reference evidence="3 4" key="1">
    <citation type="submission" date="2016-09" db="EMBL/GenBank/DDBJ databases">
        <title>Complete genome sequencing of Streptomyces lydicus 103 and metabolic pathways analysis of antibiotic biosynthesis.</title>
        <authorList>
            <person name="Jia N."/>
            <person name="Ding M.-Z."/>
            <person name="Gao F."/>
            <person name="Yuan Y.-J."/>
        </authorList>
    </citation>
    <scope>NUCLEOTIDE SEQUENCE [LARGE SCALE GENOMIC DNA]</scope>
    <source>
        <strain evidence="3 4">103</strain>
    </source>
</reference>
<sequence>MHLRVRAVGAAALTCTGVLGISACGLLPGKTFRDDAVVPTKITAVRLDSGSGDVTLRGGTAPDGGSSGTVGVHRAVTYHGHRPERATHRVEDGVLVLGGCGDGCSVDYTVALPAGLPVSGKTSNGALDLSGVGAVEVRTGSGGVELDGVTGPVDVRTTNGRITGRALSGSHIDAETTNGEIDLTAATPQSVRAKTSNGSLTVRVPEARYRVSATTGSGGKDISVPDDPSGTLRLDLTTGNGDITAGTTAS</sequence>
<protein>
    <recommendedName>
        <fullName evidence="2">DUF4097 domain-containing protein</fullName>
    </recommendedName>
</protein>
<organism evidence="3 4">
    <name type="scientific">Streptomyces lydicus</name>
    <dbReference type="NCBI Taxonomy" id="47763"/>
    <lineage>
        <taxon>Bacteria</taxon>
        <taxon>Bacillati</taxon>
        <taxon>Actinomycetota</taxon>
        <taxon>Actinomycetes</taxon>
        <taxon>Kitasatosporales</taxon>
        <taxon>Streptomycetaceae</taxon>
        <taxon>Streptomyces</taxon>
    </lineage>
</organism>
<evidence type="ECO:0000313" key="4">
    <source>
        <dbReference type="Proteomes" id="UP000094094"/>
    </source>
</evidence>
<name>A0A1D7VDZ6_9ACTN</name>
<dbReference type="RefSeq" id="WP_069566833.1">
    <property type="nucleotide sequence ID" value="NZ_CP017157.1"/>
</dbReference>
<evidence type="ECO:0000313" key="3">
    <source>
        <dbReference type="EMBL" id="AOP44949.1"/>
    </source>
</evidence>
<dbReference type="InterPro" id="IPR025164">
    <property type="entry name" value="Toastrack_DUF4097"/>
</dbReference>
<gene>
    <name evidence="3" type="ORF">SL103_00590</name>
</gene>
<feature type="domain" description="DUF4097" evidence="2">
    <location>
        <begin position="43"/>
        <end position="224"/>
    </location>
</feature>